<evidence type="ECO:0000256" key="2">
    <source>
        <dbReference type="ARBA" id="ARBA00006448"/>
    </source>
</evidence>
<dbReference type="Pfam" id="PF04239">
    <property type="entry name" value="DUF421"/>
    <property type="match status" value="1"/>
</dbReference>
<evidence type="ECO:0000313" key="10">
    <source>
        <dbReference type="Proteomes" id="UP000219636"/>
    </source>
</evidence>
<keyword evidence="10" id="KW-1185">Reference proteome</keyword>
<name>A0A285TLE2_9BACL</name>
<sequence length="238" mass="26926">MEDFTNIHFTEMIIRTTIAFTAILILARIIGKKQVSQFTFFHYATGITFGSIAAEISSKADGAYWDGVTGLVWWSFLTLLVSFITLRSKKLRVLLDDKPMILIKNGVIMDNALKKSRLHVDELGMLLREQNIFSLDEVHYAIFETNGQLSVLKKPAHNSATRQDVKADVSIPPYVPTEIISNGKIISENLNEIGLTEEWVMNKLRKKKVQNLEDVYYAQVLENGSIYISLRNDSGKAI</sequence>
<keyword evidence="4 7" id="KW-0812">Transmembrane</keyword>
<evidence type="ECO:0000256" key="7">
    <source>
        <dbReference type="SAM" id="Phobius"/>
    </source>
</evidence>
<comment type="subcellular location">
    <subcellularLocation>
        <location evidence="1">Cell membrane</location>
        <topology evidence="1">Multi-pass membrane protein</topology>
    </subcellularLocation>
</comment>
<comment type="similarity">
    <text evidence="2">Belongs to the UPF0702 family.</text>
</comment>
<organism evidence="9 10">
    <name type="scientific">Ureibacillus xyleni</name>
    <dbReference type="NCBI Taxonomy" id="614648"/>
    <lineage>
        <taxon>Bacteria</taxon>
        <taxon>Bacillati</taxon>
        <taxon>Bacillota</taxon>
        <taxon>Bacilli</taxon>
        <taxon>Bacillales</taxon>
        <taxon>Caryophanaceae</taxon>
        <taxon>Ureibacillus</taxon>
    </lineage>
</organism>
<proteinExistence type="inferred from homology"/>
<evidence type="ECO:0000259" key="8">
    <source>
        <dbReference type="Pfam" id="PF04239"/>
    </source>
</evidence>
<evidence type="ECO:0000313" key="9">
    <source>
        <dbReference type="EMBL" id="SOC23177.1"/>
    </source>
</evidence>
<keyword evidence="3" id="KW-1003">Cell membrane</keyword>
<dbReference type="RefSeq" id="WP_202615702.1">
    <property type="nucleotide sequence ID" value="NZ_OBMQ01000015.1"/>
</dbReference>
<feature type="transmembrane region" description="Helical" evidence="7">
    <location>
        <begin position="12"/>
        <end position="31"/>
    </location>
</feature>
<evidence type="ECO:0000256" key="3">
    <source>
        <dbReference type="ARBA" id="ARBA00022475"/>
    </source>
</evidence>
<keyword evidence="5 7" id="KW-1133">Transmembrane helix</keyword>
<dbReference type="EMBL" id="OBMQ01000015">
    <property type="protein sequence ID" value="SOC23177.1"/>
    <property type="molecule type" value="Genomic_DNA"/>
</dbReference>
<dbReference type="AlphaFoldDB" id="A0A285TLE2"/>
<gene>
    <name evidence="9" type="ORF">SAMN05880501_11520</name>
</gene>
<dbReference type="InterPro" id="IPR007353">
    <property type="entry name" value="DUF421"/>
</dbReference>
<evidence type="ECO:0000256" key="1">
    <source>
        <dbReference type="ARBA" id="ARBA00004651"/>
    </source>
</evidence>
<reference evidence="10" key="1">
    <citation type="submission" date="2017-08" db="EMBL/GenBank/DDBJ databases">
        <authorList>
            <person name="Varghese N."/>
            <person name="Submissions S."/>
        </authorList>
    </citation>
    <scope>NUCLEOTIDE SEQUENCE [LARGE SCALE GENOMIC DNA]</scope>
    <source>
        <strain evidence="10">JC22</strain>
    </source>
</reference>
<dbReference type="GO" id="GO:0005886">
    <property type="term" value="C:plasma membrane"/>
    <property type="evidence" value="ECO:0007669"/>
    <property type="project" value="UniProtKB-SubCell"/>
</dbReference>
<accession>A0A285TLE2</accession>
<protein>
    <submittedName>
        <fullName evidence="9">Uncharacterized membrane protein YcaP</fullName>
    </submittedName>
</protein>
<feature type="transmembrane region" description="Helical" evidence="7">
    <location>
        <begin position="38"/>
        <end position="57"/>
    </location>
</feature>
<evidence type="ECO:0000256" key="6">
    <source>
        <dbReference type="ARBA" id="ARBA00023136"/>
    </source>
</evidence>
<keyword evidence="6 7" id="KW-0472">Membrane</keyword>
<dbReference type="PANTHER" id="PTHR34582">
    <property type="entry name" value="UPF0702 TRANSMEMBRANE PROTEIN YCAP"/>
    <property type="match status" value="1"/>
</dbReference>
<feature type="domain" description="YetF C-terminal" evidence="8">
    <location>
        <begin position="87"/>
        <end position="220"/>
    </location>
</feature>
<evidence type="ECO:0000256" key="5">
    <source>
        <dbReference type="ARBA" id="ARBA00022989"/>
    </source>
</evidence>
<evidence type="ECO:0000256" key="4">
    <source>
        <dbReference type="ARBA" id="ARBA00022692"/>
    </source>
</evidence>
<dbReference type="Proteomes" id="UP000219636">
    <property type="component" value="Unassembled WGS sequence"/>
</dbReference>
<dbReference type="InterPro" id="IPR023090">
    <property type="entry name" value="UPF0702_alpha/beta_dom_sf"/>
</dbReference>
<dbReference type="PANTHER" id="PTHR34582:SF7">
    <property type="entry name" value="UPF0702 TRANSMEMBRANE PROTEIN YDFS"/>
    <property type="match status" value="1"/>
</dbReference>
<feature type="transmembrane region" description="Helical" evidence="7">
    <location>
        <begin position="63"/>
        <end position="86"/>
    </location>
</feature>
<dbReference type="Gene3D" id="3.30.240.20">
    <property type="entry name" value="bsu07140 like domains"/>
    <property type="match status" value="2"/>
</dbReference>